<dbReference type="Proteomes" id="UP001500689">
    <property type="component" value="Unassembled WGS sequence"/>
</dbReference>
<dbReference type="PANTHER" id="PTHR37489">
    <property type="entry name" value="DUF3500 DOMAIN-CONTAINING PROTEIN"/>
    <property type="match status" value="1"/>
</dbReference>
<organism evidence="1 2">
    <name type="scientific">Amycolatopsis ultiminotia</name>
    <dbReference type="NCBI Taxonomy" id="543629"/>
    <lineage>
        <taxon>Bacteria</taxon>
        <taxon>Bacillati</taxon>
        <taxon>Actinomycetota</taxon>
        <taxon>Actinomycetes</taxon>
        <taxon>Pseudonocardiales</taxon>
        <taxon>Pseudonocardiaceae</taxon>
        <taxon>Amycolatopsis</taxon>
    </lineage>
</organism>
<comment type="caution">
    <text evidence="1">The sequence shown here is derived from an EMBL/GenBank/DDBJ whole genome shotgun (WGS) entry which is preliminary data.</text>
</comment>
<protein>
    <submittedName>
        <fullName evidence="1">DUF3500 domain-containing protein</fullName>
    </submittedName>
</protein>
<dbReference type="RefSeq" id="WP_344859721.1">
    <property type="nucleotide sequence ID" value="NZ_BAAAZN010000005.1"/>
</dbReference>
<accession>A0ABP6W1V0</accession>
<dbReference type="Pfam" id="PF12006">
    <property type="entry name" value="DUF3500"/>
    <property type="match status" value="1"/>
</dbReference>
<evidence type="ECO:0000313" key="2">
    <source>
        <dbReference type="Proteomes" id="UP001500689"/>
    </source>
</evidence>
<gene>
    <name evidence="1" type="ORF">GCM10022222_28840</name>
</gene>
<keyword evidence="2" id="KW-1185">Reference proteome</keyword>
<dbReference type="InterPro" id="IPR021889">
    <property type="entry name" value="DUF3500"/>
</dbReference>
<sequence length="375" mass="41532">MTGETRAGANPVATDMARLAAAWLGGLDDEQRAVGWWGGPGGKHEAERRRWFYTPTDHGGLPLNGQSDRQQRQVLELVASGLSPRGYDLVSTVLGTENILDRVEGFRSEFDTSRGRDPSRYYLRVFGDPEGHGPWGWRFGGHHVSLNFLIAAGQVRSTTPRFFGLDPAVTTFPGGARLDPLGEFQSAARELVTSLPAEARAVAVLHPRAPADLVLGNRSSFTEGATMMPLPDLFRRRPGDDELQARMRAGGDARDREIGYGRQDHELVSVTATPKGISAADLDRSQQECLDRLVRTYHDSLPDALVPSWEIEKLHFAWAGPTEVGAPNYYRIQGEGILIEWDNTARHGNHAHSVVRHLSNDFGADVLARHRRRWH</sequence>
<name>A0ABP6W1V0_9PSEU</name>
<evidence type="ECO:0000313" key="1">
    <source>
        <dbReference type="EMBL" id="GAA3543392.1"/>
    </source>
</evidence>
<dbReference type="PANTHER" id="PTHR37489:SF1">
    <property type="entry name" value="DUF3500 DOMAIN-CONTAINING PROTEIN"/>
    <property type="match status" value="1"/>
</dbReference>
<reference evidence="2" key="1">
    <citation type="journal article" date="2019" name="Int. J. Syst. Evol. Microbiol.">
        <title>The Global Catalogue of Microorganisms (GCM) 10K type strain sequencing project: providing services to taxonomists for standard genome sequencing and annotation.</title>
        <authorList>
            <consortium name="The Broad Institute Genomics Platform"/>
            <consortium name="The Broad Institute Genome Sequencing Center for Infectious Disease"/>
            <person name="Wu L."/>
            <person name="Ma J."/>
        </authorList>
    </citation>
    <scope>NUCLEOTIDE SEQUENCE [LARGE SCALE GENOMIC DNA]</scope>
    <source>
        <strain evidence="2">JCM 16898</strain>
    </source>
</reference>
<proteinExistence type="predicted"/>
<dbReference type="EMBL" id="BAAAZN010000005">
    <property type="protein sequence ID" value="GAA3543392.1"/>
    <property type="molecule type" value="Genomic_DNA"/>
</dbReference>